<evidence type="ECO:0000313" key="1">
    <source>
        <dbReference type="EMBL" id="PZO39565.1"/>
    </source>
</evidence>
<reference evidence="2" key="1">
    <citation type="submission" date="2018-04" db="EMBL/GenBank/DDBJ databases">
        <authorList>
            <person name="Cornet L."/>
        </authorList>
    </citation>
    <scope>NUCLEOTIDE SEQUENCE [LARGE SCALE GENOMIC DNA]</scope>
</reference>
<protein>
    <submittedName>
        <fullName evidence="1">Uncharacterized protein</fullName>
    </submittedName>
</protein>
<gene>
    <name evidence="1" type="ORF">DCF17_13110</name>
</gene>
<organism evidence="1 2">
    <name type="scientific">Shackletoniella antarctica</name>
    <dbReference type="NCBI Taxonomy" id="268115"/>
    <lineage>
        <taxon>Bacteria</taxon>
        <taxon>Bacillati</taxon>
        <taxon>Cyanobacteriota</taxon>
        <taxon>Cyanophyceae</taxon>
        <taxon>Oculatellales</taxon>
        <taxon>Oculatellaceae</taxon>
        <taxon>Shackletoniella</taxon>
    </lineage>
</organism>
<dbReference type="EMBL" id="QBMN01000086">
    <property type="protein sequence ID" value="PZO39565.1"/>
    <property type="molecule type" value="Genomic_DNA"/>
</dbReference>
<comment type="caution">
    <text evidence="1">The sequence shown here is derived from an EMBL/GenBank/DDBJ whole genome shotgun (WGS) entry which is preliminary data.</text>
</comment>
<dbReference type="Proteomes" id="UP000249081">
    <property type="component" value="Unassembled WGS sequence"/>
</dbReference>
<name>A0A2W4XXX7_9CYAN</name>
<reference evidence="1 2" key="2">
    <citation type="submission" date="2018-06" db="EMBL/GenBank/DDBJ databases">
        <title>Metagenomic assembly of (sub)arctic Cyanobacteria and their associated microbiome from non-axenic cultures.</title>
        <authorList>
            <person name="Baurain D."/>
        </authorList>
    </citation>
    <scope>NUCLEOTIDE SEQUENCE [LARGE SCALE GENOMIC DNA]</scope>
    <source>
        <strain evidence="1">ULC041bin1</strain>
    </source>
</reference>
<dbReference type="AlphaFoldDB" id="A0A2W4XXX7"/>
<accession>A0A2W4XXX7</accession>
<sequence>MTPEEIQAIAAEVVAQLKASEPDNINWGAVRMSDPSTPRPQCGKLDTPTWFKLQAIALKSYEGSMAGVIKTAVMCYVRQKWPNHCEDFRAIAAQHNLTLEECLEQVVSGELKI</sequence>
<proteinExistence type="predicted"/>
<evidence type="ECO:0000313" key="2">
    <source>
        <dbReference type="Proteomes" id="UP000249081"/>
    </source>
</evidence>